<dbReference type="EMBL" id="BDDD01002681">
    <property type="protein sequence ID" value="GAV82623.1"/>
    <property type="molecule type" value="Genomic_DNA"/>
</dbReference>
<evidence type="ECO:0000259" key="5">
    <source>
        <dbReference type="SMART" id="SM00043"/>
    </source>
</evidence>
<evidence type="ECO:0000313" key="7">
    <source>
        <dbReference type="Proteomes" id="UP000187406"/>
    </source>
</evidence>
<keyword evidence="2 3" id="KW-0789">Thiol protease inhibitor</keyword>
<dbReference type="PANTHER" id="PTHR11413">
    <property type="entry name" value="CYSTATIN FAMILY MEMBER"/>
    <property type="match status" value="1"/>
</dbReference>
<feature type="domain" description="Cystatin" evidence="5">
    <location>
        <begin position="2"/>
        <end position="92"/>
    </location>
</feature>
<dbReference type="OrthoDB" id="1908104at2759"/>
<evidence type="ECO:0000313" key="6">
    <source>
        <dbReference type="EMBL" id="GAV82623.1"/>
    </source>
</evidence>
<dbReference type="FunFam" id="3.10.450.10:FF:000013">
    <property type="entry name" value="Cysteine proteinase inhibitor"/>
    <property type="match status" value="1"/>
</dbReference>
<evidence type="ECO:0000256" key="1">
    <source>
        <dbReference type="ARBA" id="ARBA00022690"/>
    </source>
</evidence>
<dbReference type="SMART" id="SM00043">
    <property type="entry name" value="CY"/>
    <property type="match status" value="2"/>
</dbReference>
<dbReference type="Gene3D" id="3.10.450.10">
    <property type="match status" value="2"/>
</dbReference>
<evidence type="ECO:0000256" key="3">
    <source>
        <dbReference type="RuleBase" id="RU362130"/>
    </source>
</evidence>
<dbReference type="GO" id="GO:0004869">
    <property type="term" value="F:cysteine-type endopeptidase inhibitor activity"/>
    <property type="evidence" value="ECO:0007669"/>
    <property type="project" value="UniProtKB-KW"/>
</dbReference>
<dbReference type="Pfam" id="PF16845">
    <property type="entry name" value="SQAPI"/>
    <property type="match status" value="1"/>
</dbReference>
<dbReference type="InterPro" id="IPR027214">
    <property type="entry name" value="Cystatin"/>
</dbReference>
<name>A0A1Q3CRA4_CEPFO</name>
<gene>
    <name evidence="6" type="ORF">CFOL_v3_26074</name>
</gene>
<dbReference type="PANTHER" id="PTHR11413:SF103">
    <property type="entry name" value="CYSTEINE PROTEINASE INHIBITOR 12"/>
    <property type="match status" value="1"/>
</dbReference>
<feature type="region of interest" description="Disordered" evidence="4">
    <location>
        <begin position="185"/>
        <end position="205"/>
    </location>
</feature>
<reference evidence="7" key="1">
    <citation type="submission" date="2016-04" db="EMBL/GenBank/DDBJ databases">
        <title>Cephalotus genome sequencing.</title>
        <authorList>
            <person name="Fukushima K."/>
            <person name="Hasebe M."/>
            <person name="Fang X."/>
        </authorList>
    </citation>
    <scope>NUCLEOTIDE SEQUENCE [LARGE SCALE GENOMIC DNA]</scope>
    <source>
        <strain evidence="7">cv. St1</strain>
    </source>
</reference>
<dbReference type="STRING" id="3775.A0A1Q3CRA4"/>
<dbReference type="CDD" id="cd00042">
    <property type="entry name" value="CY"/>
    <property type="match status" value="2"/>
</dbReference>
<dbReference type="InterPro" id="IPR046350">
    <property type="entry name" value="Cystatin_sf"/>
</dbReference>
<accession>A0A1Q3CRA4</accession>
<sequence length="205" mass="23141">MATVGGLHQSQGSQNSAEIDGLARFAVEQHNKTENGILEFARVVKAEEQVVAGTLHHLNLVAIEAGKEKLYQAKVWVKPWINFKELQEFNHVNDSTSFTSSDLGVMKDGHVPGWRAVPTNDPEVQDAADHAVRTIQQRSNSLFPYELQEIVHAEAEVTDDSVKFNMFLKVKRGDKEEKFKVEVHRNNEGTLNLNQMEPDHSESRR</sequence>
<keyword evidence="1 3" id="KW-0646">Protease inhibitor</keyword>
<protein>
    <recommendedName>
        <fullName evidence="3">Cysteine proteinase inhibitor</fullName>
    </recommendedName>
</protein>
<dbReference type="Pfam" id="PF00031">
    <property type="entry name" value="Cystatin"/>
    <property type="match status" value="1"/>
</dbReference>
<comment type="caution">
    <text evidence="6">The sequence shown here is derived from an EMBL/GenBank/DDBJ whole genome shotgun (WGS) entry which is preliminary data.</text>
</comment>
<dbReference type="InterPro" id="IPR000010">
    <property type="entry name" value="Cystatin_dom"/>
</dbReference>
<feature type="domain" description="Cystatin" evidence="5">
    <location>
        <begin position="109"/>
        <end position="199"/>
    </location>
</feature>
<keyword evidence="7" id="KW-1185">Reference proteome</keyword>
<dbReference type="InParanoid" id="A0A1Q3CRA4"/>
<dbReference type="SUPFAM" id="SSF54403">
    <property type="entry name" value="Cystatin/monellin"/>
    <property type="match status" value="2"/>
</dbReference>
<organism evidence="6 7">
    <name type="scientific">Cephalotus follicularis</name>
    <name type="common">Albany pitcher plant</name>
    <dbReference type="NCBI Taxonomy" id="3775"/>
    <lineage>
        <taxon>Eukaryota</taxon>
        <taxon>Viridiplantae</taxon>
        <taxon>Streptophyta</taxon>
        <taxon>Embryophyta</taxon>
        <taxon>Tracheophyta</taxon>
        <taxon>Spermatophyta</taxon>
        <taxon>Magnoliopsida</taxon>
        <taxon>eudicotyledons</taxon>
        <taxon>Gunneridae</taxon>
        <taxon>Pentapetalae</taxon>
        <taxon>rosids</taxon>
        <taxon>fabids</taxon>
        <taxon>Oxalidales</taxon>
        <taxon>Cephalotaceae</taxon>
        <taxon>Cephalotus</taxon>
    </lineage>
</organism>
<dbReference type="Proteomes" id="UP000187406">
    <property type="component" value="Unassembled WGS sequence"/>
</dbReference>
<dbReference type="FunCoup" id="A0A1Q3CRA4">
    <property type="interactions" value="409"/>
</dbReference>
<evidence type="ECO:0000256" key="2">
    <source>
        <dbReference type="ARBA" id="ARBA00022704"/>
    </source>
</evidence>
<comment type="similarity">
    <text evidence="3">Belongs to the cystatin family. Phytocystatin subfamily.</text>
</comment>
<evidence type="ECO:0000256" key="4">
    <source>
        <dbReference type="SAM" id="MobiDB-lite"/>
    </source>
</evidence>
<dbReference type="AlphaFoldDB" id="A0A1Q3CRA4"/>
<proteinExistence type="inferred from homology"/>